<dbReference type="CDD" id="cd12339">
    <property type="entry name" value="RRM2_SRSF1_4_like"/>
    <property type="match status" value="1"/>
</dbReference>
<feature type="domain" description="RRM" evidence="8">
    <location>
        <begin position="187"/>
        <end position="257"/>
    </location>
</feature>
<feature type="compositionally biased region" description="Basic and acidic residues" evidence="7">
    <location>
        <begin position="486"/>
        <end position="497"/>
    </location>
</feature>
<evidence type="ECO:0000313" key="11">
    <source>
        <dbReference type="Proteomes" id="UP000007494"/>
    </source>
</evidence>
<feature type="compositionally biased region" description="Basic and acidic residues" evidence="7">
    <location>
        <begin position="158"/>
        <end position="169"/>
    </location>
</feature>
<dbReference type="InterPro" id="IPR050374">
    <property type="entry name" value="RRT5_SRSF_SR"/>
</dbReference>
<reference evidence="9" key="1">
    <citation type="submission" date="2011-02" db="EMBL/GenBank/DDBJ databases">
        <authorList>
            <person name="Aslett M."/>
        </authorList>
    </citation>
    <scope>NUCLEOTIDE SEQUENCE</scope>
    <source>
        <strain evidence="9">Liverpool</strain>
    </source>
</reference>
<sequence>MATASLEEEEYMQGEREEGWEGGGDQDDGPALPTARSRTVSREEMHASPVHYEGDDDSALPLQASSGEGEAFEGERGEDQQCYSWDSGKEERTEGPAEEALPVSYSVSREAEREACGEGDLDQSYHDGDEGEGPHEDASEGCERRGEEGMETGDGLEDETRRERGEGEGRTATSGEAGDDSSQIDKRKVFVGNTPLAVRDSSVEGVFGEFGKLSGIKIFKHFLHLTYDDPEAAKRAIEELNDKVVWGAQIVVEPLRPGAASQRPPGPAPSRSVVLAREDRDTFAALGERGGGRGKAGGPLGGARRGGRGRGVAGAGPGGKRLPFRVVCHNLDPRVHWQDLKDFGREAGEVNFTNVLHNQDGLRIGIIEYCSQEDMETALRELNGRRLFDARVEVRREEANASYPSFAEISSSLPPDALTRPASGRAASGSKGASRTRPLARAFPDDDRGAFPRGRRSAELEGGSGELSLPRSSRPALPPALTDSHGFAERVSPRREALPPAGFALKPRGREKPLHAPAAYPAVLPLWPPRRQPGPDEAFEPFMDGPSDAGDARGYPGEQLTRMLEGDEAARSRDARHGSCRDERAGLPYWRPGVGDERERDALGVSSRDRRDSDEGESGRPRRCFYVDGAEPDSAGHAEKGSVNGRLHAREPDGMGRGSHFRDEEGEAHGRAAKRRRNDFEFVGPPAGLPAPGDQTVILPPPSGVAPHREFAAGAERLRRDDLELDLARSRRERDAAGDKGAWRGRAKGPGSKALDAFPNGVFGGGSESKHAAFRYAERGRDREVEPLAAPFRPGRDDPRGLPVAPVRGPGGDFRDDWRRDAEGIDPRFPPVRPHGSDRLDPVADAPSGRERGGRAEEDSQRRGEFGRDLDRREVPFDERGQSRRETGLHYEPAPRLPLAPRKWNEKGGRDFAFPMDEKPRHIYAADDSAPLAPGLSAGAARDRDAYLGGDDLRRSRRGEHMPFLRRDHEEERRREARRGDQELLHEDGPRVLEAGRRRSVSLGHRRLDLGVDGARRDRGARPEHGHFGSRRDQPERGDSLFRDDRERDVKARREEAVVRDFRGAPAPGRGPERLPVQRPVYMYDDGEPGRGDVFPHPLAGAQYPPQFGGAGLGTLGGKSLRREDDRKDDGFSGHCDPMPRSGRGDSAGKGYSHLHPLYPTGASGRNGRCLDRPLDESERGDGRGRAFFERDPEVFRSVRGREGADREYVHVPRQREDMRMERPYALRDDGRRCGRGGDRGGDAPLGYYRDDLRH</sequence>
<reference evidence="9" key="2">
    <citation type="submission" date="2011-03" db="EMBL/GenBank/DDBJ databases">
        <title>Comparative genomics and transcriptomics of Neospora caninum and Toxoplasma gondii.</title>
        <authorList>
            <person name="Reid A.J."/>
            <person name="Sohal A."/>
            <person name="Harris D."/>
            <person name="Quail M."/>
            <person name="Sanders M."/>
            <person name="Berriman M."/>
            <person name="Wastling J.M."/>
            <person name="Pain A."/>
        </authorList>
    </citation>
    <scope>NUCLEOTIDE SEQUENCE</scope>
    <source>
        <strain evidence="9">Liverpool</strain>
    </source>
</reference>
<feature type="region of interest" description="Disordered" evidence="7">
    <location>
        <begin position="1109"/>
        <end position="1153"/>
    </location>
</feature>
<evidence type="ECO:0000313" key="9">
    <source>
        <dbReference type="EMBL" id="CBZ51377.1"/>
    </source>
</evidence>
<feature type="compositionally biased region" description="Basic and acidic residues" evidence="7">
    <location>
        <begin position="768"/>
        <end position="786"/>
    </location>
</feature>
<dbReference type="InParanoid" id="F0VB01"/>
<feature type="region of interest" description="Disordered" evidence="7">
    <location>
        <begin position="407"/>
        <end position="708"/>
    </location>
</feature>
<organism evidence="9 11">
    <name type="scientific">Neospora caninum (strain Liverpool)</name>
    <dbReference type="NCBI Taxonomy" id="572307"/>
    <lineage>
        <taxon>Eukaryota</taxon>
        <taxon>Sar</taxon>
        <taxon>Alveolata</taxon>
        <taxon>Apicomplexa</taxon>
        <taxon>Conoidasida</taxon>
        <taxon>Coccidia</taxon>
        <taxon>Eucoccidiorida</taxon>
        <taxon>Eimeriorina</taxon>
        <taxon>Sarcocystidae</taxon>
        <taxon>Neospora</taxon>
    </lineage>
</organism>
<accession>F0VB01</accession>
<dbReference type="PANTHER" id="PTHR23003">
    <property type="entry name" value="RNA RECOGNITION MOTIF RRM DOMAIN CONTAINING PROTEIN"/>
    <property type="match status" value="1"/>
</dbReference>
<dbReference type="InterPro" id="IPR012677">
    <property type="entry name" value="Nucleotide-bd_a/b_plait_sf"/>
</dbReference>
<evidence type="ECO:0000256" key="5">
    <source>
        <dbReference type="ARBA" id="ARBA00023242"/>
    </source>
</evidence>
<dbReference type="RefSeq" id="XP_003881410.1">
    <property type="nucleotide sequence ID" value="XM_003881361.1"/>
</dbReference>
<feature type="compositionally biased region" description="Basic and acidic residues" evidence="7">
    <location>
        <begin position="903"/>
        <end position="925"/>
    </location>
</feature>
<dbReference type="EMBL" id="LN714484">
    <property type="protein sequence ID" value="CEL68697.1"/>
    <property type="molecule type" value="Genomic_DNA"/>
</dbReference>
<dbReference type="GeneID" id="13440362"/>
<feature type="compositionally biased region" description="Basic and acidic residues" evidence="7">
    <location>
        <begin position="648"/>
        <end position="670"/>
    </location>
</feature>
<dbReference type="Proteomes" id="UP000007494">
    <property type="component" value="Chromosome IX"/>
</dbReference>
<evidence type="ECO:0000256" key="4">
    <source>
        <dbReference type="ARBA" id="ARBA00022884"/>
    </source>
</evidence>
<gene>
    <name evidence="10" type="ORF">BN1204_044390</name>
    <name evidence="9" type="ORF">NCLIV_044390</name>
</gene>
<evidence type="ECO:0000256" key="6">
    <source>
        <dbReference type="PROSITE-ProRule" id="PRU00176"/>
    </source>
</evidence>
<feature type="compositionally biased region" description="Acidic residues" evidence="7">
    <location>
        <begin position="1"/>
        <end position="12"/>
    </location>
</feature>
<evidence type="ECO:0000256" key="3">
    <source>
        <dbReference type="ARBA" id="ARBA00022737"/>
    </source>
</evidence>
<dbReference type="AlphaFoldDB" id="F0VB01"/>
<feature type="compositionally biased region" description="Basic and acidic residues" evidence="7">
    <location>
        <begin position="564"/>
        <end position="585"/>
    </location>
</feature>
<feature type="region of interest" description="Disordered" evidence="7">
    <location>
        <begin position="285"/>
        <end position="317"/>
    </location>
</feature>
<keyword evidence="4 6" id="KW-0694">RNA-binding</keyword>
<dbReference type="CDD" id="cd00590">
    <property type="entry name" value="RRM_SF"/>
    <property type="match status" value="1"/>
</dbReference>
<feature type="region of interest" description="Disordered" evidence="7">
    <location>
        <begin position="1"/>
        <end position="186"/>
    </location>
</feature>
<feature type="region of interest" description="Disordered" evidence="7">
    <location>
        <begin position="731"/>
        <end position="1090"/>
    </location>
</feature>
<dbReference type="OMA" id="QREDMRM"/>
<feature type="compositionally biased region" description="Basic and acidic residues" evidence="7">
    <location>
        <begin position="1121"/>
        <end position="1132"/>
    </location>
</feature>
<keyword evidence="2" id="KW-0507">mRNA processing</keyword>
<feature type="compositionally biased region" description="Basic and acidic residues" evidence="7">
    <location>
        <begin position="1221"/>
        <end position="1242"/>
    </location>
</feature>
<dbReference type="eggNOG" id="KOG0106">
    <property type="taxonomic scope" value="Eukaryota"/>
</dbReference>
<feature type="region of interest" description="Disordered" evidence="7">
    <location>
        <begin position="1221"/>
        <end position="1255"/>
    </location>
</feature>
<dbReference type="OrthoDB" id="1099063at2759"/>
<dbReference type="SMART" id="SM00360">
    <property type="entry name" value="RRM"/>
    <property type="match status" value="2"/>
</dbReference>
<evidence type="ECO:0000313" key="10">
    <source>
        <dbReference type="EMBL" id="CEL68697.1"/>
    </source>
</evidence>
<feature type="compositionally biased region" description="Gly residues" evidence="7">
    <location>
        <begin position="293"/>
        <end position="317"/>
    </location>
</feature>
<reference evidence="11" key="3">
    <citation type="journal article" date="2012" name="PLoS Pathog.">
        <title>Comparative genomics of the apicomplexan parasites Toxoplasma gondii and Neospora caninum: Coccidia differing in host range and transmission strategy.</title>
        <authorList>
            <person name="Reid A.J."/>
            <person name="Vermont S.J."/>
            <person name="Cotton J.A."/>
            <person name="Harris D."/>
            <person name="Hill-Cawthorne G.A."/>
            <person name="Konen-Waisman S."/>
            <person name="Latham S.M."/>
            <person name="Mourier T."/>
            <person name="Norton R."/>
            <person name="Quail M.A."/>
            <person name="Sanders M."/>
            <person name="Shanmugam D."/>
            <person name="Sohal A."/>
            <person name="Wasmuth J.D."/>
            <person name="Brunk B."/>
            <person name="Grigg M.E."/>
            <person name="Howard J.C."/>
            <person name="Parkinson J."/>
            <person name="Roos D.S."/>
            <person name="Trees A.J."/>
            <person name="Berriman M."/>
            <person name="Pain A."/>
            <person name="Wastling J.M."/>
        </authorList>
    </citation>
    <scope>NUCLEOTIDE SEQUENCE [LARGE SCALE GENOMIC DNA]</scope>
    <source>
        <strain evidence="11">Liverpool</strain>
    </source>
</reference>
<dbReference type="Pfam" id="PF00076">
    <property type="entry name" value="RRM_1"/>
    <property type="match status" value="2"/>
</dbReference>
<dbReference type="GO" id="GO:0005737">
    <property type="term" value="C:cytoplasm"/>
    <property type="evidence" value="ECO:0007669"/>
    <property type="project" value="TreeGrafter"/>
</dbReference>
<keyword evidence="5" id="KW-0539">Nucleus</keyword>
<protein>
    <submittedName>
        <fullName evidence="10">RNA recognition motif-containing protein</fullName>
    </submittedName>
</protein>
<keyword evidence="11" id="KW-1185">Reference proteome</keyword>
<dbReference type="Gene3D" id="3.30.70.330">
    <property type="match status" value="2"/>
</dbReference>
<evidence type="ECO:0000256" key="1">
    <source>
        <dbReference type="ARBA" id="ARBA00004123"/>
    </source>
</evidence>
<feature type="compositionally biased region" description="Basic and acidic residues" evidence="7">
    <location>
        <begin position="835"/>
        <end position="889"/>
    </location>
</feature>
<dbReference type="GO" id="GO:0005634">
    <property type="term" value="C:nucleus"/>
    <property type="evidence" value="ECO:0007669"/>
    <property type="project" value="UniProtKB-SubCell"/>
</dbReference>
<dbReference type="VEuPathDB" id="ToxoDB:NCLIV_044390"/>
<feature type="compositionally biased region" description="Basic and acidic residues" evidence="7">
    <location>
        <begin position="813"/>
        <end position="826"/>
    </location>
</feature>
<feature type="compositionally biased region" description="Low complexity" evidence="7">
    <location>
        <begin position="467"/>
        <end position="481"/>
    </location>
</feature>
<dbReference type="PANTHER" id="PTHR23003:SF62">
    <property type="entry name" value="SERINE_ARGININE (SR)-TYPE SHUTTLING MRNA BINDING PROTEIN NPL3"/>
    <property type="match status" value="1"/>
</dbReference>
<feature type="compositionally biased region" description="Basic and acidic residues" evidence="7">
    <location>
        <begin position="594"/>
        <end position="620"/>
    </location>
</feature>
<feature type="compositionally biased region" description="Low complexity" evidence="7">
    <location>
        <begin position="420"/>
        <end position="437"/>
    </location>
</feature>
<feature type="compositionally biased region" description="Basic and acidic residues" evidence="7">
    <location>
        <begin position="731"/>
        <end position="742"/>
    </location>
</feature>
<proteinExistence type="predicted"/>
<dbReference type="SUPFAM" id="SSF54928">
    <property type="entry name" value="RNA-binding domain, RBD"/>
    <property type="match status" value="1"/>
</dbReference>
<feature type="compositionally biased region" description="Basic and acidic residues" evidence="7">
    <location>
        <begin position="123"/>
        <end position="148"/>
    </location>
</feature>
<evidence type="ECO:0000259" key="8">
    <source>
        <dbReference type="PROSITE" id="PS50102"/>
    </source>
</evidence>
<dbReference type="PROSITE" id="PS50102">
    <property type="entry name" value="RRM"/>
    <property type="match status" value="2"/>
</dbReference>
<feature type="compositionally biased region" description="Basic and acidic residues" evidence="7">
    <location>
        <begin position="1006"/>
        <end position="1063"/>
    </location>
</feature>
<dbReference type="GO" id="GO:0003729">
    <property type="term" value="F:mRNA binding"/>
    <property type="evidence" value="ECO:0007669"/>
    <property type="project" value="TreeGrafter"/>
</dbReference>
<feature type="domain" description="RRM" evidence="8">
    <location>
        <begin position="324"/>
        <end position="399"/>
    </location>
</feature>
<name>F0VB01_NEOCL</name>
<dbReference type="GO" id="GO:0006397">
    <property type="term" value="P:mRNA processing"/>
    <property type="evidence" value="ECO:0007669"/>
    <property type="project" value="UniProtKB-KW"/>
</dbReference>
<evidence type="ECO:0000256" key="7">
    <source>
        <dbReference type="SAM" id="MobiDB-lite"/>
    </source>
</evidence>
<dbReference type="InterPro" id="IPR000504">
    <property type="entry name" value="RRM_dom"/>
</dbReference>
<evidence type="ECO:0000256" key="2">
    <source>
        <dbReference type="ARBA" id="ARBA00022664"/>
    </source>
</evidence>
<feature type="compositionally biased region" description="Basic and acidic residues" evidence="7">
    <location>
        <begin position="941"/>
        <end position="997"/>
    </location>
</feature>
<dbReference type="InterPro" id="IPR035979">
    <property type="entry name" value="RBD_domain_sf"/>
</dbReference>
<reference evidence="10" key="4">
    <citation type="journal article" date="2015" name="PLoS ONE">
        <title>Comprehensive Evaluation of Toxoplasma gondii VEG and Neospora caninum LIV Genomes with Tachyzoite Stage Transcriptome and Proteome Defines Novel Transcript Features.</title>
        <authorList>
            <person name="Ramaprasad A."/>
            <person name="Mourier T."/>
            <person name="Naeem R."/>
            <person name="Malas T.B."/>
            <person name="Moussa E."/>
            <person name="Panigrahi A."/>
            <person name="Vermont S.J."/>
            <person name="Otto T.D."/>
            <person name="Wastling J."/>
            <person name="Pain A."/>
        </authorList>
    </citation>
    <scope>NUCLEOTIDE SEQUENCE</scope>
    <source>
        <strain evidence="10">Liverpool</strain>
    </source>
</reference>
<keyword evidence="3" id="KW-0677">Repeat</keyword>
<dbReference type="EMBL" id="FR823385">
    <property type="protein sequence ID" value="CBZ51377.1"/>
    <property type="molecule type" value="Genomic_DNA"/>
</dbReference>
<comment type="subcellular location">
    <subcellularLocation>
        <location evidence="1">Nucleus</location>
    </subcellularLocation>
</comment>
<feature type="compositionally biased region" description="Low complexity" evidence="7">
    <location>
        <begin position="929"/>
        <end position="940"/>
    </location>
</feature>